<gene>
    <name evidence="9" type="ORF">DDF65_25200</name>
</gene>
<evidence type="ECO:0000256" key="7">
    <source>
        <dbReference type="ARBA" id="ARBA00022840"/>
    </source>
</evidence>
<dbReference type="PANTHER" id="PTHR41523">
    <property type="entry name" value="TWO-COMPONENT SYSTEM SENSOR PROTEIN"/>
    <property type="match status" value="1"/>
</dbReference>
<comment type="catalytic activity">
    <reaction evidence="1">
        <text>ATP + protein L-histidine = ADP + protein N-phospho-L-histidine.</text>
        <dbReference type="EC" id="2.7.13.3"/>
    </reaction>
</comment>
<keyword evidence="6" id="KW-0418">Kinase</keyword>
<dbReference type="SUPFAM" id="SSF55874">
    <property type="entry name" value="ATPase domain of HSP90 chaperone/DNA topoisomerase II/histidine kinase"/>
    <property type="match status" value="1"/>
</dbReference>
<keyword evidence="3" id="KW-0597">Phosphoprotein</keyword>
<dbReference type="EC" id="2.7.13.3" evidence="2"/>
<evidence type="ECO:0000256" key="5">
    <source>
        <dbReference type="ARBA" id="ARBA00022741"/>
    </source>
</evidence>
<dbReference type="AlphaFoldDB" id="A0A2T9IVN9"/>
<dbReference type="EMBL" id="QDKP01000067">
    <property type="protein sequence ID" value="PVM70927.1"/>
    <property type="molecule type" value="Genomic_DNA"/>
</dbReference>
<dbReference type="Pfam" id="PF13581">
    <property type="entry name" value="HATPase_c_2"/>
    <property type="match status" value="1"/>
</dbReference>
<keyword evidence="10" id="KW-1185">Reference proteome</keyword>
<dbReference type="GO" id="GO:0005524">
    <property type="term" value="F:ATP binding"/>
    <property type="evidence" value="ECO:0007669"/>
    <property type="project" value="UniProtKB-KW"/>
</dbReference>
<dbReference type="InterPro" id="IPR036890">
    <property type="entry name" value="HATPase_C_sf"/>
</dbReference>
<evidence type="ECO:0000313" key="10">
    <source>
        <dbReference type="Proteomes" id="UP000244913"/>
    </source>
</evidence>
<sequence length="164" mass="17696">MAGQTFCGDAAQPGAREAFEGRLLALSRAHNVLTQADWRTASLMRIIHEAIEPFGAARFAVGGEDVQLPPQKAVAVAMALHELATNAVKYGALTREQGRVSIDCEDADGRTRLEWRERGGPPVEEPRQIGFGMRLLTRALDRDVDGGIDVTFAPTGVTCVIRGL</sequence>
<dbReference type="InterPro" id="IPR011102">
    <property type="entry name" value="Sig_transdc_His_kinase_HWE"/>
</dbReference>
<evidence type="ECO:0000256" key="3">
    <source>
        <dbReference type="ARBA" id="ARBA00022553"/>
    </source>
</evidence>
<organism evidence="9 10">
    <name type="scientific">Caulobacter radicis</name>
    <dbReference type="NCBI Taxonomy" id="2172650"/>
    <lineage>
        <taxon>Bacteria</taxon>
        <taxon>Pseudomonadati</taxon>
        <taxon>Pseudomonadota</taxon>
        <taxon>Alphaproteobacteria</taxon>
        <taxon>Caulobacterales</taxon>
        <taxon>Caulobacteraceae</taxon>
        <taxon>Caulobacter</taxon>
    </lineage>
</organism>
<dbReference type="SMART" id="SM00911">
    <property type="entry name" value="HWE_HK"/>
    <property type="match status" value="1"/>
</dbReference>
<proteinExistence type="predicted"/>
<dbReference type="Proteomes" id="UP000244913">
    <property type="component" value="Unassembled WGS sequence"/>
</dbReference>
<evidence type="ECO:0000259" key="8">
    <source>
        <dbReference type="SMART" id="SM00911"/>
    </source>
</evidence>
<reference evidence="9 10" key="1">
    <citation type="submission" date="2018-04" db="EMBL/GenBank/DDBJ databases">
        <title>The genome sequence of Caulobacter sp. 736.</title>
        <authorList>
            <person name="Gao J."/>
            <person name="Sun J."/>
        </authorList>
    </citation>
    <scope>NUCLEOTIDE SEQUENCE [LARGE SCALE GENOMIC DNA]</scope>
    <source>
        <strain evidence="9 10">736</strain>
    </source>
</reference>
<dbReference type="Pfam" id="PF07536">
    <property type="entry name" value="HWE_HK"/>
    <property type="match status" value="1"/>
</dbReference>
<keyword evidence="7" id="KW-0067">ATP-binding</keyword>
<dbReference type="Gene3D" id="3.30.565.10">
    <property type="entry name" value="Histidine kinase-like ATPase, C-terminal domain"/>
    <property type="match status" value="1"/>
</dbReference>
<evidence type="ECO:0000256" key="4">
    <source>
        <dbReference type="ARBA" id="ARBA00022679"/>
    </source>
</evidence>
<evidence type="ECO:0000313" key="9">
    <source>
        <dbReference type="EMBL" id="PVM70927.1"/>
    </source>
</evidence>
<protein>
    <recommendedName>
        <fullName evidence="2">histidine kinase</fullName>
        <ecNumber evidence="2">2.7.13.3</ecNumber>
    </recommendedName>
</protein>
<dbReference type="GO" id="GO:0004673">
    <property type="term" value="F:protein histidine kinase activity"/>
    <property type="evidence" value="ECO:0007669"/>
    <property type="project" value="UniProtKB-EC"/>
</dbReference>
<accession>A0A2T9IVN9</accession>
<keyword evidence="4" id="KW-0808">Transferase</keyword>
<comment type="caution">
    <text evidence="9">The sequence shown here is derived from an EMBL/GenBank/DDBJ whole genome shotgun (WGS) entry which is preliminary data.</text>
</comment>
<evidence type="ECO:0000256" key="2">
    <source>
        <dbReference type="ARBA" id="ARBA00012438"/>
    </source>
</evidence>
<dbReference type="PANTHER" id="PTHR41523:SF7">
    <property type="entry name" value="HISTIDINE KINASE"/>
    <property type="match status" value="1"/>
</dbReference>
<keyword evidence="5" id="KW-0547">Nucleotide-binding</keyword>
<dbReference type="InterPro" id="IPR003594">
    <property type="entry name" value="HATPase_dom"/>
</dbReference>
<name>A0A2T9IVN9_9CAUL</name>
<evidence type="ECO:0000256" key="6">
    <source>
        <dbReference type="ARBA" id="ARBA00022777"/>
    </source>
</evidence>
<evidence type="ECO:0000256" key="1">
    <source>
        <dbReference type="ARBA" id="ARBA00000085"/>
    </source>
</evidence>
<feature type="domain" description="Signal transduction histidine kinase HWE region" evidence="8">
    <location>
        <begin position="1"/>
        <end position="65"/>
    </location>
</feature>